<proteinExistence type="predicted"/>
<organism evidence="1 2">
    <name type="scientific">Paenibacillus phytorum</name>
    <dbReference type="NCBI Taxonomy" id="2654977"/>
    <lineage>
        <taxon>Bacteria</taxon>
        <taxon>Bacillati</taxon>
        <taxon>Bacillota</taxon>
        <taxon>Bacilli</taxon>
        <taxon>Bacillales</taxon>
        <taxon>Paenibacillaceae</taxon>
        <taxon>Paenibacillus</taxon>
    </lineage>
</organism>
<dbReference type="Pfam" id="PF13738">
    <property type="entry name" value="Pyr_redox_3"/>
    <property type="match status" value="1"/>
</dbReference>
<dbReference type="RefSeq" id="WP_171640516.1">
    <property type="nucleotide sequence ID" value="NZ_WHOA01000009.1"/>
</dbReference>
<sequence length="64" mass="7153">MHFINQKNLIMLLQSINGRFQVTTKSGEILDAESVICATGSFHRPYVPDIPGLAEFRGEGLNNY</sequence>
<dbReference type="Proteomes" id="UP000616779">
    <property type="component" value="Unassembled WGS sequence"/>
</dbReference>
<keyword evidence="2" id="KW-1185">Reference proteome</keyword>
<protein>
    <recommendedName>
        <fullName evidence="3">FAD/NAD(P)-binding domain-containing protein</fullName>
    </recommendedName>
</protein>
<dbReference type="InterPro" id="IPR036188">
    <property type="entry name" value="FAD/NAD-bd_sf"/>
</dbReference>
<gene>
    <name evidence="1" type="ORF">GC098_02060</name>
</gene>
<dbReference type="SUPFAM" id="SSF51905">
    <property type="entry name" value="FAD/NAD(P)-binding domain"/>
    <property type="match status" value="1"/>
</dbReference>
<evidence type="ECO:0000313" key="2">
    <source>
        <dbReference type="Proteomes" id="UP000616779"/>
    </source>
</evidence>
<evidence type="ECO:0000313" key="1">
    <source>
        <dbReference type="EMBL" id="NOU70233.1"/>
    </source>
</evidence>
<reference evidence="1 2" key="1">
    <citation type="submission" date="2019-10" db="EMBL/GenBank/DDBJ databases">
        <title>Description of Paenibacillus terrestris sp. nov.</title>
        <authorList>
            <person name="Carlier A."/>
            <person name="Qi S."/>
        </authorList>
    </citation>
    <scope>NUCLEOTIDE SEQUENCE [LARGE SCALE GENOMIC DNA]</scope>
    <source>
        <strain evidence="1 2">LMG 31458</strain>
    </source>
</reference>
<evidence type="ECO:0008006" key="3">
    <source>
        <dbReference type="Google" id="ProtNLM"/>
    </source>
</evidence>
<dbReference type="Gene3D" id="3.50.50.60">
    <property type="entry name" value="FAD/NAD(P)-binding domain"/>
    <property type="match status" value="1"/>
</dbReference>
<dbReference type="EMBL" id="WHOA01000009">
    <property type="protein sequence ID" value="NOU70233.1"/>
    <property type="molecule type" value="Genomic_DNA"/>
</dbReference>
<name>A0ABX1XNZ5_9BACL</name>
<accession>A0ABX1XNZ5</accession>
<comment type="caution">
    <text evidence="1">The sequence shown here is derived from an EMBL/GenBank/DDBJ whole genome shotgun (WGS) entry which is preliminary data.</text>
</comment>